<evidence type="ECO:0000256" key="3">
    <source>
        <dbReference type="ARBA" id="ARBA00022670"/>
    </source>
</evidence>
<dbReference type="PROSITE" id="PS52048">
    <property type="entry name" value="UCH_DOMAIN"/>
    <property type="match status" value="1"/>
</dbReference>
<evidence type="ECO:0000259" key="9">
    <source>
        <dbReference type="PROSITE" id="PS52048"/>
    </source>
</evidence>
<comment type="similarity">
    <text evidence="2 7 8">Belongs to the peptidase C12 family.</text>
</comment>
<dbReference type="SUPFAM" id="SSF54001">
    <property type="entry name" value="Cysteine proteinases"/>
    <property type="match status" value="1"/>
</dbReference>
<keyword evidence="11" id="KW-1185">Reference proteome</keyword>
<keyword evidence="6 7" id="KW-0788">Thiol protease</keyword>
<dbReference type="STRING" id="765257.A0A0D0A5D8"/>
<dbReference type="PANTHER" id="PTHR10589">
    <property type="entry name" value="UBIQUITIN CARBOXYL-TERMINAL HYDROLASE"/>
    <property type="match status" value="1"/>
</dbReference>
<dbReference type="GO" id="GO:0016579">
    <property type="term" value="P:protein deubiquitination"/>
    <property type="evidence" value="ECO:0007669"/>
    <property type="project" value="TreeGrafter"/>
</dbReference>
<dbReference type="PROSITE" id="PS00140">
    <property type="entry name" value="UCH_1"/>
    <property type="match status" value="1"/>
</dbReference>
<dbReference type="OrthoDB" id="427186at2759"/>
<organism evidence="10 11">
    <name type="scientific">Pisolithus microcarpus 441</name>
    <dbReference type="NCBI Taxonomy" id="765257"/>
    <lineage>
        <taxon>Eukaryota</taxon>
        <taxon>Fungi</taxon>
        <taxon>Dikarya</taxon>
        <taxon>Basidiomycota</taxon>
        <taxon>Agaricomycotina</taxon>
        <taxon>Agaricomycetes</taxon>
        <taxon>Agaricomycetidae</taxon>
        <taxon>Boletales</taxon>
        <taxon>Sclerodermatineae</taxon>
        <taxon>Pisolithaceae</taxon>
        <taxon>Pisolithus</taxon>
    </lineage>
</organism>
<evidence type="ECO:0000256" key="7">
    <source>
        <dbReference type="PROSITE-ProRule" id="PRU01393"/>
    </source>
</evidence>
<dbReference type="FunFam" id="3.40.532.10:FF:000006">
    <property type="entry name" value="Ubiquitin carboxyl-terminal hydrolase"/>
    <property type="match status" value="1"/>
</dbReference>
<dbReference type="Pfam" id="PF01088">
    <property type="entry name" value="Peptidase_C12"/>
    <property type="match status" value="1"/>
</dbReference>
<dbReference type="HOGENOM" id="CLU_054406_0_2_1"/>
<gene>
    <name evidence="10" type="ORF">PISMIDRAFT_672321</name>
</gene>
<dbReference type="InterPro" id="IPR036959">
    <property type="entry name" value="Peptidase_C12_UCH_sf"/>
</dbReference>
<dbReference type="PRINTS" id="PR00707">
    <property type="entry name" value="UBCTHYDRLASE"/>
</dbReference>
<keyword evidence="3 7" id="KW-0645">Protease</keyword>
<comment type="catalytic activity">
    <reaction evidence="1 7 8">
        <text>Thiol-dependent hydrolysis of ester, thioester, amide, peptide and isopeptide bonds formed by the C-terminal Gly of ubiquitin (a 76-residue protein attached to proteins as an intracellular targeting signal).</text>
        <dbReference type="EC" id="3.4.19.12"/>
    </reaction>
</comment>
<dbReference type="GO" id="GO:0005737">
    <property type="term" value="C:cytoplasm"/>
    <property type="evidence" value="ECO:0007669"/>
    <property type="project" value="TreeGrafter"/>
</dbReference>
<evidence type="ECO:0000256" key="2">
    <source>
        <dbReference type="ARBA" id="ARBA00009326"/>
    </source>
</evidence>
<sequence>MPEETDRWIPLESNPEVFNDWAYAAGLNKSQAHFEDVFGLDDALLEMVTPGAKAVCLCFPCTETIETKAREEDAKIRETGQQPVDPTVFWMKQTISNACGTMALIHALSNSDVTLLPESPLAKFIDECKGKTPLECSTLLATTPLFASIHSSAAMAGQTDASTADMQTNLHFTAFVRAPAASARAHEREGENDGERVVEPGETADNVEWRLIELDGRREGPIDRGKCGDLLKDAAKYVDRFYVSYANSMQLSMVALCPGPVPSL</sequence>
<evidence type="ECO:0000313" key="10">
    <source>
        <dbReference type="EMBL" id="KIK29597.1"/>
    </source>
</evidence>
<reference evidence="10 11" key="1">
    <citation type="submission" date="2014-04" db="EMBL/GenBank/DDBJ databases">
        <authorList>
            <consortium name="DOE Joint Genome Institute"/>
            <person name="Kuo A."/>
            <person name="Kohler A."/>
            <person name="Costa M.D."/>
            <person name="Nagy L.G."/>
            <person name="Floudas D."/>
            <person name="Copeland A."/>
            <person name="Barry K.W."/>
            <person name="Cichocki N."/>
            <person name="Veneault-Fourrey C."/>
            <person name="LaButti K."/>
            <person name="Lindquist E.A."/>
            <person name="Lipzen A."/>
            <person name="Lundell T."/>
            <person name="Morin E."/>
            <person name="Murat C."/>
            <person name="Sun H."/>
            <person name="Tunlid A."/>
            <person name="Henrissat B."/>
            <person name="Grigoriev I.V."/>
            <person name="Hibbett D.S."/>
            <person name="Martin F."/>
            <person name="Nordberg H.P."/>
            <person name="Cantor M.N."/>
            <person name="Hua S.X."/>
        </authorList>
    </citation>
    <scope>NUCLEOTIDE SEQUENCE [LARGE SCALE GENOMIC DNA]</scope>
    <source>
        <strain evidence="10 11">441</strain>
    </source>
</reference>
<feature type="site" description="Transition state stabilizer" evidence="7">
    <location>
        <position position="93"/>
    </location>
</feature>
<name>A0A0D0A5D8_9AGAM</name>
<feature type="active site" description="Nucleophile" evidence="7">
    <location>
        <position position="99"/>
    </location>
</feature>
<accession>A0A0D0A5D8</accession>
<dbReference type="AlphaFoldDB" id="A0A0D0A5D8"/>
<feature type="domain" description="UCH catalytic" evidence="9">
    <location>
        <begin position="7"/>
        <end position="258"/>
    </location>
</feature>
<dbReference type="EC" id="3.4.19.12" evidence="8"/>
<evidence type="ECO:0000256" key="4">
    <source>
        <dbReference type="ARBA" id="ARBA00022786"/>
    </source>
</evidence>
<dbReference type="InterPro" id="IPR038765">
    <property type="entry name" value="Papain-like_cys_pep_sf"/>
</dbReference>
<evidence type="ECO:0000256" key="5">
    <source>
        <dbReference type="ARBA" id="ARBA00022801"/>
    </source>
</evidence>
<evidence type="ECO:0000313" key="11">
    <source>
        <dbReference type="Proteomes" id="UP000054018"/>
    </source>
</evidence>
<evidence type="ECO:0000256" key="1">
    <source>
        <dbReference type="ARBA" id="ARBA00000707"/>
    </source>
</evidence>
<protein>
    <recommendedName>
        <fullName evidence="8">Ubiquitin carboxyl-terminal hydrolase</fullName>
        <ecNumber evidence="8">3.4.19.12</ecNumber>
    </recommendedName>
</protein>
<evidence type="ECO:0000256" key="8">
    <source>
        <dbReference type="RuleBase" id="RU361215"/>
    </source>
</evidence>
<feature type="site" description="Important for enzyme activity" evidence="7">
    <location>
        <position position="215"/>
    </location>
</feature>
<evidence type="ECO:0000256" key="6">
    <source>
        <dbReference type="ARBA" id="ARBA00022807"/>
    </source>
</evidence>
<reference evidence="11" key="2">
    <citation type="submission" date="2015-01" db="EMBL/GenBank/DDBJ databases">
        <title>Evolutionary Origins and Diversification of the Mycorrhizal Mutualists.</title>
        <authorList>
            <consortium name="DOE Joint Genome Institute"/>
            <consortium name="Mycorrhizal Genomics Consortium"/>
            <person name="Kohler A."/>
            <person name="Kuo A."/>
            <person name="Nagy L.G."/>
            <person name="Floudas D."/>
            <person name="Copeland A."/>
            <person name="Barry K.W."/>
            <person name="Cichocki N."/>
            <person name="Veneault-Fourrey C."/>
            <person name="LaButti K."/>
            <person name="Lindquist E.A."/>
            <person name="Lipzen A."/>
            <person name="Lundell T."/>
            <person name="Morin E."/>
            <person name="Murat C."/>
            <person name="Riley R."/>
            <person name="Ohm R."/>
            <person name="Sun H."/>
            <person name="Tunlid A."/>
            <person name="Henrissat B."/>
            <person name="Grigoriev I.V."/>
            <person name="Hibbett D.S."/>
            <person name="Martin F."/>
        </authorList>
    </citation>
    <scope>NUCLEOTIDE SEQUENCE [LARGE SCALE GENOMIC DNA]</scope>
    <source>
        <strain evidence="11">441</strain>
    </source>
</reference>
<feature type="active site" description="Proton donor" evidence="7">
    <location>
        <position position="171"/>
    </location>
</feature>
<dbReference type="Gene3D" id="3.40.532.10">
    <property type="entry name" value="Peptidase C12, ubiquitin carboxyl-terminal hydrolase"/>
    <property type="match status" value="1"/>
</dbReference>
<dbReference type="EMBL" id="KN833689">
    <property type="protein sequence ID" value="KIK29597.1"/>
    <property type="molecule type" value="Genomic_DNA"/>
</dbReference>
<keyword evidence="4 7" id="KW-0833">Ubl conjugation pathway</keyword>
<dbReference type="PANTHER" id="PTHR10589:SF17">
    <property type="entry name" value="UBIQUITIN CARBOXYL-TERMINAL HYDROLASE"/>
    <property type="match status" value="1"/>
</dbReference>
<proteinExistence type="inferred from homology"/>
<dbReference type="GO" id="GO:0004843">
    <property type="term" value="F:cysteine-type deubiquitinase activity"/>
    <property type="evidence" value="ECO:0007669"/>
    <property type="project" value="UniProtKB-UniRule"/>
</dbReference>
<keyword evidence="5 7" id="KW-0378">Hydrolase</keyword>
<dbReference type="GO" id="GO:0006511">
    <property type="term" value="P:ubiquitin-dependent protein catabolic process"/>
    <property type="evidence" value="ECO:0007669"/>
    <property type="project" value="UniProtKB-UniRule"/>
</dbReference>
<dbReference type="InterPro" id="IPR001578">
    <property type="entry name" value="Peptidase_C12_UCH"/>
</dbReference>
<dbReference type="InterPro" id="IPR057254">
    <property type="entry name" value="UCH_AS"/>
</dbReference>
<dbReference type="Proteomes" id="UP000054018">
    <property type="component" value="Unassembled WGS sequence"/>
</dbReference>